<evidence type="ECO:0000313" key="5">
    <source>
        <dbReference type="Proteomes" id="UP001231915"/>
    </source>
</evidence>
<dbReference type="Gene3D" id="3.30.300.30">
    <property type="match status" value="1"/>
</dbReference>
<dbReference type="SUPFAM" id="SSF56801">
    <property type="entry name" value="Acetyl-CoA synthetase-like"/>
    <property type="match status" value="1"/>
</dbReference>
<dbReference type="RefSeq" id="WP_284136502.1">
    <property type="nucleotide sequence ID" value="NZ_JASJUT010000002.1"/>
</dbReference>
<dbReference type="InterPro" id="IPR009081">
    <property type="entry name" value="PP-bd_ACP"/>
</dbReference>
<evidence type="ECO:0000313" key="4">
    <source>
        <dbReference type="EMBL" id="MDK2594344.1"/>
    </source>
</evidence>
<dbReference type="Pfam" id="PF00668">
    <property type="entry name" value="Condensation"/>
    <property type="match status" value="1"/>
</dbReference>
<protein>
    <submittedName>
        <fullName evidence="4">Condensation domain-containing protein</fullName>
    </submittedName>
</protein>
<dbReference type="SMART" id="SM00823">
    <property type="entry name" value="PKS_PP"/>
    <property type="match status" value="1"/>
</dbReference>
<keyword evidence="5" id="KW-1185">Reference proteome</keyword>
<comment type="caution">
    <text evidence="4">The sequence shown here is derived from an EMBL/GenBank/DDBJ whole genome shotgun (WGS) entry which is preliminary data.</text>
</comment>
<evidence type="ECO:0000256" key="2">
    <source>
        <dbReference type="ARBA" id="ARBA00022553"/>
    </source>
</evidence>
<dbReference type="Proteomes" id="UP001231915">
    <property type="component" value="Unassembled WGS sequence"/>
</dbReference>
<keyword evidence="2" id="KW-0597">Phosphoprotein</keyword>
<dbReference type="Pfam" id="PF00550">
    <property type="entry name" value="PP-binding"/>
    <property type="match status" value="1"/>
</dbReference>
<feature type="domain" description="Carrier" evidence="3">
    <location>
        <begin position="993"/>
        <end position="1068"/>
    </location>
</feature>
<dbReference type="InterPro" id="IPR001242">
    <property type="entry name" value="Condensation_dom"/>
</dbReference>
<dbReference type="InterPro" id="IPR000873">
    <property type="entry name" value="AMP-dep_synth/lig_dom"/>
</dbReference>
<dbReference type="Gene3D" id="1.10.1200.10">
    <property type="entry name" value="ACP-like"/>
    <property type="match status" value="1"/>
</dbReference>
<dbReference type="InterPro" id="IPR020806">
    <property type="entry name" value="PKS_PP-bd"/>
</dbReference>
<dbReference type="InterPro" id="IPR036736">
    <property type="entry name" value="ACP-like_sf"/>
</dbReference>
<dbReference type="Gene3D" id="3.30.559.10">
    <property type="entry name" value="Chloramphenicol acetyltransferase-like domain"/>
    <property type="match status" value="1"/>
</dbReference>
<reference evidence="4 5" key="1">
    <citation type="submission" date="2023-05" db="EMBL/GenBank/DDBJ databases">
        <title>Pseudoalteromonas ardens sp. nov., Pseudoalteromonas obscura sp. nov., and Pseudoalteromonas umbrosa sp. nov., isolated from the coral Montipora capitata.</title>
        <authorList>
            <person name="Thomas E.M."/>
            <person name="Smith E.M."/>
            <person name="Papke E."/>
            <person name="Shlafstein M.D."/>
            <person name="Oline D.K."/>
            <person name="Videau P."/>
            <person name="Saw J.H."/>
            <person name="Strangman W.K."/>
            <person name="Ushijima B."/>
        </authorList>
    </citation>
    <scope>NUCLEOTIDE SEQUENCE [LARGE SCALE GENOMIC DNA]</scope>
    <source>
        <strain evidence="4 5">P94</strain>
    </source>
</reference>
<dbReference type="SUPFAM" id="SSF52777">
    <property type="entry name" value="CoA-dependent acyltransferases"/>
    <property type="match status" value="2"/>
</dbReference>
<evidence type="ECO:0000256" key="1">
    <source>
        <dbReference type="ARBA" id="ARBA00022450"/>
    </source>
</evidence>
<dbReference type="InterPro" id="IPR042099">
    <property type="entry name" value="ANL_N_sf"/>
</dbReference>
<name>A0ABT7EH15_9GAMM</name>
<dbReference type="PANTHER" id="PTHR45527:SF1">
    <property type="entry name" value="FATTY ACID SYNTHASE"/>
    <property type="match status" value="1"/>
</dbReference>
<dbReference type="PANTHER" id="PTHR45527">
    <property type="entry name" value="NONRIBOSOMAL PEPTIDE SYNTHETASE"/>
    <property type="match status" value="1"/>
</dbReference>
<organism evidence="4 5">
    <name type="scientific">Pseudoalteromonas obscura</name>
    <dbReference type="NCBI Taxonomy" id="3048491"/>
    <lineage>
        <taxon>Bacteria</taxon>
        <taxon>Pseudomonadati</taxon>
        <taxon>Pseudomonadota</taxon>
        <taxon>Gammaproteobacteria</taxon>
        <taxon>Alteromonadales</taxon>
        <taxon>Pseudoalteromonadaceae</taxon>
        <taxon>Pseudoalteromonas</taxon>
    </lineage>
</organism>
<keyword evidence="1" id="KW-0596">Phosphopantetheine</keyword>
<dbReference type="PROSITE" id="PS50075">
    <property type="entry name" value="CARRIER"/>
    <property type="match status" value="1"/>
</dbReference>
<evidence type="ECO:0000259" key="3">
    <source>
        <dbReference type="PROSITE" id="PS50075"/>
    </source>
</evidence>
<sequence>MKNNKNLVGKFSGLSKEQQSSFLAQLKKKAFQQEPSQKGVVARVSQAQLAKGIALSYSQQRLWFIDKLEGADKASYNMPVAVGLKGKVNVASIQRALQAIVDRHDVLRSRIVVQNGEPRQVIDPQLELNLEVTVVTEVQLQTALCDFASQPFELEKGKLFKAEMFQVNDENHVLCLNMHHIVSDGWSLEVIKKEFIHHYRSGTPLPALEAQFHDFAHWQRQPEQDEAIKSGLTFWARSLAGLPDYLPLPTCNERPIVLAEQGTIYCDSLTLEARDQIELFSRSHQVSTFVTLMSVFNVLLNRYTNTCDIAVGTPVANRQHKSIESNIGLFVNTLVVRNQVDPSLSFATLLQNVNGVIRSAFEHQNTPFEKVVEHLKPNRSQSYTPLFQVMLVYQDFPSAVALELDGLTMTEIPISSATSKFDLTLFVQRERSGFNLRLEYNTTLFDENFIAQFTNHYKQLAIKLCSEPELKIGAVPLQTDHENKLIAQWQGKRCDRYQKHSLVSLIHEQVKCRPNATAVRIGTESITFEQLYRDALQISKQLNDAQLATNAIVAIAISSDWRQISAVLGALISGITFVPIDVSLPTRRQQQILSLSGASMMLVEKTIECLSITQVLVKKVNDSADIGCDVAAKVNDLACIVFDADEYDSEPKGIQISQSSIINSILDVNAQLPLTHEDSILAVSEFDCEYSIFERFSILACGGCVTMLHQSDLESPKAWAAALSDHDISTWHSSPYKVAVLLAYFQSSNTTLPTALNKLCLVAQHLDQKLVSRIEAWNDQLLIYGFEGLPEAASWSLLRCYGKKEQTNKLNVLSNQKVHILNSALETCPQLVNGAVYRSGCGVADAYWNKAAPIDTRFVVHPRTGERLFKSGELGRRLASGELEINQYDQHKVIINGRPTSLVEVKSVLDTHRYVSASKVDVVRGSSGGDVLVATVATGAALTKSELYRYLRNLLPHYMVPRYYNIGSEIEADPIEYTEQLLAGFQVNSQFVVARTPLEEDVNRIWCEVLGDEQISINDRFTELGGTSMQAIKIVNEVNAAFEIKITLKEFFRCESIAALARLLSRAA</sequence>
<gene>
    <name evidence="4" type="ORF">QNM18_04600</name>
</gene>
<dbReference type="EMBL" id="JASJUT010000002">
    <property type="protein sequence ID" value="MDK2594344.1"/>
    <property type="molecule type" value="Genomic_DNA"/>
</dbReference>
<dbReference type="Gene3D" id="3.30.559.30">
    <property type="entry name" value="Nonribosomal peptide synthetase, condensation domain"/>
    <property type="match status" value="1"/>
</dbReference>
<dbReference type="SUPFAM" id="SSF47336">
    <property type="entry name" value="ACP-like"/>
    <property type="match status" value="1"/>
</dbReference>
<dbReference type="Pfam" id="PF00501">
    <property type="entry name" value="AMP-binding"/>
    <property type="match status" value="1"/>
</dbReference>
<dbReference type="InterPro" id="IPR023213">
    <property type="entry name" value="CAT-like_dom_sf"/>
</dbReference>
<proteinExistence type="predicted"/>
<dbReference type="Gene3D" id="3.40.50.12780">
    <property type="entry name" value="N-terminal domain of ligase-like"/>
    <property type="match status" value="1"/>
</dbReference>
<accession>A0ABT7EH15</accession>
<dbReference type="CDD" id="cd19531">
    <property type="entry name" value="LCL_NRPS-like"/>
    <property type="match status" value="1"/>
</dbReference>
<dbReference type="InterPro" id="IPR045851">
    <property type="entry name" value="AMP-bd_C_sf"/>
</dbReference>